<protein>
    <recommendedName>
        <fullName evidence="3">CHCH domain-containing protein</fullName>
    </recommendedName>
</protein>
<dbReference type="PANTHER" id="PTHR34561">
    <property type="entry name" value="NADH DEHYDROGENASE [UBIQUINONE] 1 ALPHA SUBCOMPLEX ASSEMBLY FACTOR 8"/>
    <property type="match status" value="1"/>
</dbReference>
<dbReference type="EMBL" id="OZ037947">
    <property type="protein sequence ID" value="CAL1706936.1"/>
    <property type="molecule type" value="Genomic_DNA"/>
</dbReference>
<gene>
    <name evidence="1" type="ORF">GFSPODELE1_LOCUS6124</name>
</gene>
<dbReference type="Proteomes" id="UP001497453">
    <property type="component" value="Chromosome 4"/>
</dbReference>
<reference evidence="2" key="1">
    <citation type="submission" date="2024-04" db="EMBL/GenBank/DDBJ databases">
        <authorList>
            <person name="Shaw F."/>
            <person name="Minotto A."/>
        </authorList>
    </citation>
    <scope>NUCLEOTIDE SEQUENCE [LARGE SCALE GENOMIC DNA]</scope>
</reference>
<dbReference type="InterPro" id="IPR034595">
    <property type="entry name" value="NDUFAF8"/>
</dbReference>
<proteinExistence type="predicted"/>
<sequence>MSSVPSAAAAITPLRRLAVASTVTCSAQASAYGQCILATYTDVRKDACKEEFARFSACLHQVMKRKW</sequence>
<accession>A0ABP1DGH8</accession>
<evidence type="ECO:0000313" key="1">
    <source>
        <dbReference type="EMBL" id="CAL1706936.1"/>
    </source>
</evidence>
<organism evidence="1 2">
    <name type="scientific">Somion occarium</name>
    <dbReference type="NCBI Taxonomy" id="3059160"/>
    <lineage>
        <taxon>Eukaryota</taxon>
        <taxon>Fungi</taxon>
        <taxon>Dikarya</taxon>
        <taxon>Basidiomycota</taxon>
        <taxon>Agaricomycotina</taxon>
        <taxon>Agaricomycetes</taxon>
        <taxon>Polyporales</taxon>
        <taxon>Cerrenaceae</taxon>
        <taxon>Somion</taxon>
    </lineage>
</organism>
<dbReference type="PANTHER" id="PTHR34561:SF1">
    <property type="entry name" value="NADH DEHYDROGENASE [UBIQUINONE] 1 ALPHA SUBCOMPLEX ASSEMBLY FACTOR 8"/>
    <property type="match status" value="1"/>
</dbReference>
<evidence type="ECO:0008006" key="3">
    <source>
        <dbReference type="Google" id="ProtNLM"/>
    </source>
</evidence>
<evidence type="ECO:0000313" key="2">
    <source>
        <dbReference type="Proteomes" id="UP001497453"/>
    </source>
</evidence>
<keyword evidence="2" id="KW-1185">Reference proteome</keyword>
<name>A0ABP1DGH8_9APHY</name>